<dbReference type="Proteomes" id="UP000265520">
    <property type="component" value="Unassembled WGS sequence"/>
</dbReference>
<evidence type="ECO:0000313" key="2">
    <source>
        <dbReference type="Proteomes" id="UP000265520"/>
    </source>
</evidence>
<organism evidence="1 2">
    <name type="scientific">Trifolium medium</name>
    <dbReference type="NCBI Taxonomy" id="97028"/>
    <lineage>
        <taxon>Eukaryota</taxon>
        <taxon>Viridiplantae</taxon>
        <taxon>Streptophyta</taxon>
        <taxon>Embryophyta</taxon>
        <taxon>Tracheophyta</taxon>
        <taxon>Spermatophyta</taxon>
        <taxon>Magnoliopsida</taxon>
        <taxon>eudicotyledons</taxon>
        <taxon>Gunneridae</taxon>
        <taxon>Pentapetalae</taxon>
        <taxon>rosids</taxon>
        <taxon>fabids</taxon>
        <taxon>Fabales</taxon>
        <taxon>Fabaceae</taxon>
        <taxon>Papilionoideae</taxon>
        <taxon>50 kb inversion clade</taxon>
        <taxon>NPAAA clade</taxon>
        <taxon>Hologalegina</taxon>
        <taxon>IRL clade</taxon>
        <taxon>Trifolieae</taxon>
        <taxon>Trifolium</taxon>
    </lineage>
</organism>
<dbReference type="PANTHER" id="PTHR11439">
    <property type="entry name" value="GAG-POL-RELATED RETROTRANSPOSON"/>
    <property type="match status" value="1"/>
</dbReference>
<dbReference type="EMBL" id="LXQA010189368">
    <property type="protein sequence ID" value="MCI31706.1"/>
    <property type="molecule type" value="Genomic_DNA"/>
</dbReference>
<keyword evidence="2" id="KW-1185">Reference proteome</keyword>
<reference evidence="1 2" key="1">
    <citation type="journal article" date="2018" name="Front. Plant Sci.">
        <title>Red Clover (Trifolium pratense) and Zigzag Clover (T. medium) - A Picture of Genomic Similarities and Differences.</title>
        <authorList>
            <person name="Dluhosova J."/>
            <person name="Istvanek J."/>
            <person name="Nedelnik J."/>
            <person name="Repkova J."/>
        </authorList>
    </citation>
    <scope>NUCLEOTIDE SEQUENCE [LARGE SCALE GENOMIC DNA]</scope>
    <source>
        <strain evidence="2">cv. 10/8</strain>
        <tissue evidence="1">Leaf</tissue>
    </source>
</reference>
<comment type="caution">
    <text evidence="1">The sequence shown here is derived from an EMBL/GenBank/DDBJ whole genome shotgun (WGS) entry which is preliminary data.</text>
</comment>
<dbReference type="PANTHER" id="PTHR11439:SF524">
    <property type="entry name" value="RNA-DIRECTED DNA POLYMERASE, PROTEIN KINASE RLK-PELLE-DLSV FAMILY"/>
    <property type="match status" value="1"/>
</dbReference>
<feature type="non-terminal residue" evidence="1">
    <location>
        <position position="103"/>
    </location>
</feature>
<dbReference type="AlphaFoldDB" id="A0A392R767"/>
<accession>A0A392R767</accession>
<name>A0A392R767_9FABA</name>
<sequence>MYALRRILRYIQGTCHYGLHLYPSSITSLISYTDADWGGCPDTRRCTSGYTACFLAIIYSHGRPRGNPPYLVIVLKPSIMGLPMWSLNPVGYEIFYSSYIVQF</sequence>
<protein>
    <submittedName>
        <fullName evidence="1">Copia protein</fullName>
    </submittedName>
</protein>
<evidence type="ECO:0000313" key="1">
    <source>
        <dbReference type="EMBL" id="MCI31706.1"/>
    </source>
</evidence>
<proteinExistence type="predicted"/>